<dbReference type="Pfam" id="PF00072">
    <property type="entry name" value="Response_reg"/>
    <property type="match status" value="1"/>
</dbReference>
<dbReference type="PANTHER" id="PTHR48111:SF22">
    <property type="entry name" value="REGULATOR OF RPOS"/>
    <property type="match status" value="1"/>
</dbReference>
<evidence type="ECO:0000256" key="1">
    <source>
        <dbReference type="ARBA" id="ARBA00018672"/>
    </source>
</evidence>
<comment type="function">
    <text evidence="7">May play the central regulatory role in sporulation. It may be an element of the effector pathway responsible for the activation of sporulation genes in response to nutritional stress. Spo0A may act in concert with spo0H (a sigma factor) to control the expression of some genes that are critical to the sporulation process.</text>
</comment>
<dbReference type="GO" id="GO:0032993">
    <property type="term" value="C:protein-DNA complex"/>
    <property type="evidence" value="ECO:0007669"/>
    <property type="project" value="TreeGrafter"/>
</dbReference>
<evidence type="ECO:0000256" key="8">
    <source>
        <dbReference type="PROSITE-ProRule" id="PRU00169"/>
    </source>
</evidence>
<sequence length="225" mass="25150">MRILVVEDEIRLAEALGQIMAEQKYTVDIVHDGAAGLDYAMSGLYDVIVLDVMLPKKSGFEVVRTLRANKNTTPVLLLTAKDDITDKVTGLDCGADDYMTKPFSGEELLARIRALSRRQGDVVLEELSFADLTLNLSTYTLSRGSKSVRLGFKEYQVLKLLMSNPKLVFPKEDIIIKVWGMESGAEDNNVEAYISFLRKKFFFLGSKVNISTVRKVGYRLEAEAP</sequence>
<evidence type="ECO:0000256" key="6">
    <source>
        <dbReference type="ARBA" id="ARBA00023163"/>
    </source>
</evidence>
<protein>
    <recommendedName>
        <fullName evidence="1">Stage 0 sporulation protein A homolog</fullName>
    </recommendedName>
</protein>
<evidence type="ECO:0000313" key="12">
    <source>
        <dbReference type="EMBL" id="TEB06039.1"/>
    </source>
</evidence>
<dbReference type="Proteomes" id="UP000298324">
    <property type="component" value="Unassembled WGS sequence"/>
</dbReference>
<dbReference type="Gene3D" id="1.10.10.10">
    <property type="entry name" value="Winged helix-like DNA-binding domain superfamily/Winged helix DNA-binding domain"/>
    <property type="match status" value="1"/>
</dbReference>
<dbReference type="CDD" id="cd00383">
    <property type="entry name" value="trans_reg_C"/>
    <property type="match status" value="1"/>
</dbReference>
<dbReference type="GO" id="GO:0006355">
    <property type="term" value="P:regulation of DNA-templated transcription"/>
    <property type="evidence" value="ECO:0007669"/>
    <property type="project" value="InterPro"/>
</dbReference>
<organism evidence="12 13">
    <name type="scientific">Pelotomaculum schinkii</name>
    <dbReference type="NCBI Taxonomy" id="78350"/>
    <lineage>
        <taxon>Bacteria</taxon>
        <taxon>Bacillati</taxon>
        <taxon>Bacillota</taxon>
        <taxon>Clostridia</taxon>
        <taxon>Eubacteriales</taxon>
        <taxon>Desulfotomaculaceae</taxon>
        <taxon>Pelotomaculum</taxon>
    </lineage>
</organism>
<dbReference type="SUPFAM" id="SSF52172">
    <property type="entry name" value="CheY-like"/>
    <property type="match status" value="1"/>
</dbReference>
<evidence type="ECO:0000313" key="13">
    <source>
        <dbReference type="Proteomes" id="UP000298324"/>
    </source>
</evidence>
<dbReference type="InterPro" id="IPR011006">
    <property type="entry name" value="CheY-like_superfamily"/>
</dbReference>
<dbReference type="InterPro" id="IPR036388">
    <property type="entry name" value="WH-like_DNA-bd_sf"/>
</dbReference>
<dbReference type="PROSITE" id="PS51755">
    <property type="entry name" value="OMPR_PHOB"/>
    <property type="match status" value="1"/>
</dbReference>
<evidence type="ECO:0000259" key="10">
    <source>
        <dbReference type="PROSITE" id="PS50110"/>
    </source>
</evidence>
<reference evidence="12 13" key="1">
    <citation type="journal article" date="2018" name="Environ. Microbiol.">
        <title>Novel energy conservation strategies and behaviour of Pelotomaculum schinkii driving syntrophic propionate catabolism.</title>
        <authorList>
            <person name="Hidalgo-Ahumada C.A.P."/>
            <person name="Nobu M.K."/>
            <person name="Narihiro T."/>
            <person name="Tamaki H."/>
            <person name="Liu W.T."/>
            <person name="Kamagata Y."/>
            <person name="Stams A.J.M."/>
            <person name="Imachi H."/>
            <person name="Sousa D.Z."/>
        </authorList>
    </citation>
    <scope>NUCLEOTIDE SEQUENCE [LARGE SCALE GENOMIC DNA]</scope>
    <source>
        <strain evidence="12 13">HH</strain>
    </source>
</reference>
<evidence type="ECO:0000256" key="2">
    <source>
        <dbReference type="ARBA" id="ARBA00022553"/>
    </source>
</evidence>
<dbReference type="InterPro" id="IPR001789">
    <property type="entry name" value="Sig_transdc_resp-reg_receiver"/>
</dbReference>
<name>A0A4Y7RBB1_9FIRM</name>
<feature type="DNA-binding region" description="OmpR/PhoB-type" evidence="9">
    <location>
        <begin position="124"/>
        <end position="222"/>
    </location>
</feature>
<evidence type="ECO:0000256" key="7">
    <source>
        <dbReference type="ARBA" id="ARBA00024867"/>
    </source>
</evidence>
<evidence type="ECO:0000259" key="11">
    <source>
        <dbReference type="PROSITE" id="PS51755"/>
    </source>
</evidence>
<feature type="modified residue" description="4-aspartylphosphate" evidence="8">
    <location>
        <position position="51"/>
    </location>
</feature>
<dbReference type="SUPFAM" id="SSF46894">
    <property type="entry name" value="C-terminal effector domain of the bipartite response regulators"/>
    <property type="match status" value="1"/>
</dbReference>
<evidence type="ECO:0000256" key="4">
    <source>
        <dbReference type="ARBA" id="ARBA00023015"/>
    </source>
</evidence>
<dbReference type="InterPro" id="IPR016032">
    <property type="entry name" value="Sig_transdc_resp-reg_C-effctor"/>
</dbReference>
<dbReference type="EMBL" id="QFGA01000002">
    <property type="protein sequence ID" value="TEB06039.1"/>
    <property type="molecule type" value="Genomic_DNA"/>
</dbReference>
<dbReference type="Gene3D" id="6.10.250.690">
    <property type="match status" value="1"/>
</dbReference>
<dbReference type="GO" id="GO:0000976">
    <property type="term" value="F:transcription cis-regulatory region binding"/>
    <property type="evidence" value="ECO:0007669"/>
    <property type="project" value="TreeGrafter"/>
</dbReference>
<accession>A0A4Y7RBB1</accession>
<dbReference type="SMART" id="SM00448">
    <property type="entry name" value="REC"/>
    <property type="match status" value="1"/>
</dbReference>
<keyword evidence="4" id="KW-0805">Transcription regulation</keyword>
<keyword evidence="6" id="KW-0804">Transcription</keyword>
<dbReference type="GO" id="GO:0000156">
    <property type="term" value="F:phosphorelay response regulator activity"/>
    <property type="evidence" value="ECO:0007669"/>
    <property type="project" value="TreeGrafter"/>
</dbReference>
<proteinExistence type="predicted"/>
<dbReference type="RefSeq" id="WP_134218180.1">
    <property type="nucleotide sequence ID" value="NZ_QFGA01000002.1"/>
</dbReference>
<dbReference type="AlphaFoldDB" id="A0A4Y7RBB1"/>
<dbReference type="InterPro" id="IPR039420">
    <property type="entry name" value="WalR-like"/>
</dbReference>
<keyword evidence="3" id="KW-0902">Two-component regulatory system</keyword>
<comment type="caution">
    <text evidence="12">The sequence shown here is derived from an EMBL/GenBank/DDBJ whole genome shotgun (WGS) entry which is preliminary data.</text>
</comment>
<dbReference type="Gene3D" id="3.40.50.2300">
    <property type="match status" value="1"/>
</dbReference>
<keyword evidence="5 9" id="KW-0238">DNA-binding</keyword>
<dbReference type="GO" id="GO:0005829">
    <property type="term" value="C:cytosol"/>
    <property type="evidence" value="ECO:0007669"/>
    <property type="project" value="TreeGrafter"/>
</dbReference>
<keyword evidence="13" id="KW-1185">Reference proteome</keyword>
<dbReference type="PANTHER" id="PTHR48111">
    <property type="entry name" value="REGULATOR OF RPOS"/>
    <property type="match status" value="1"/>
</dbReference>
<keyword evidence="2 8" id="KW-0597">Phosphoprotein</keyword>
<dbReference type="Pfam" id="PF00486">
    <property type="entry name" value="Trans_reg_C"/>
    <property type="match status" value="1"/>
</dbReference>
<evidence type="ECO:0000256" key="9">
    <source>
        <dbReference type="PROSITE-ProRule" id="PRU01091"/>
    </source>
</evidence>
<dbReference type="PROSITE" id="PS50110">
    <property type="entry name" value="RESPONSE_REGULATORY"/>
    <property type="match status" value="1"/>
</dbReference>
<dbReference type="InterPro" id="IPR001867">
    <property type="entry name" value="OmpR/PhoB-type_DNA-bd"/>
</dbReference>
<dbReference type="CDD" id="cd17625">
    <property type="entry name" value="REC_OmpR_DrrD-like"/>
    <property type="match status" value="1"/>
</dbReference>
<gene>
    <name evidence="12" type="primary">mprA_4</name>
    <name evidence="12" type="ORF">Psch_03081</name>
</gene>
<evidence type="ECO:0000256" key="5">
    <source>
        <dbReference type="ARBA" id="ARBA00023125"/>
    </source>
</evidence>
<dbReference type="SMART" id="SM00862">
    <property type="entry name" value="Trans_reg_C"/>
    <property type="match status" value="1"/>
</dbReference>
<evidence type="ECO:0000256" key="3">
    <source>
        <dbReference type="ARBA" id="ARBA00023012"/>
    </source>
</evidence>
<feature type="domain" description="Response regulatory" evidence="10">
    <location>
        <begin position="2"/>
        <end position="116"/>
    </location>
</feature>
<feature type="domain" description="OmpR/PhoB-type" evidence="11">
    <location>
        <begin position="124"/>
        <end position="222"/>
    </location>
</feature>
<dbReference type="FunFam" id="3.40.50.2300:FF:000002">
    <property type="entry name" value="DNA-binding response regulator PhoP"/>
    <property type="match status" value="1"/>
</dbReference>